<reference evidence="3" key="1">
    <citation type="journal article" date="2019" name="Int. J. Syst. Evol. Microbiol.">
        <title>The Global Catalogue of Microorganisms (GCM) 10K type strain sequencing project: providing services to taxonomists for standard genome sequencing and annotation.</title>
        <authorList>
            <consortium name="The Broad Institute Genomics Platform"/>
            <consortium name="The Broad Institute Genome Sequencing Center for Infectious Disease"/>
            <person name="Wu L."/>
            <person name="Ma J."/>
        </authorList>
    </citation>
    <scope>NUCLEOTIDE SEQUENCE [LARGE SCALE GENOMIC DNA]</scope>
    <source>
        <strain evidence="3">CGMCC 1.12989</strain>
    </source>
</reference>
<sequence length="413" mass="45733">MGDTQAMVSQPARWKLAVAMAGALAAFAIGAGDTFALATRNPALAQSIAGWSGATKSKHAELLVQNARSLSAIPEVKSAAIAALVREPLDFNAARTLGSIAIRENDIPLGRAIFTAVGQQTLREPVSHFWLMSDTYARGRYGDFLKEAEVILRQKPEMSPQIFTLFTRLADGRRVTERLIQRLASRPEWRPGFFDVLGEQSTNSDAAYEFYTRLARTKAPPSPAELRVWLRHEVGRTDGDVLVGRWKSLQRPPLPARERLIRNPDFEGSVAPQPFDWTFYLPEGSFAEIGPSPDGPGKALYVEMTGRDNETVASQILDLAPGRYRFSARYYPVSDISRRELTISLTCAQGRNFSPLAKSALDATPERWSRWQWDVDLPAGCNVQQLSIGMEPRALTADARSYFDDFAVTRLGS</sequence>
<proteinExistence type="predicted"/>
<dbReference type="Proteomes" id="UP001595828">
    <property type="component" value="Unassembled WGS sequence"/>
</dbReference>
<dbReference type="RefSeq" id="WP_379537453.1">
    <property type="nucleotide sequence ID" value="NZ_JBHSDR010000003.1"/>
</dbReference>
<evidence type="ECO:0008006" key="4">
    <source>
        <dbReference type="Google" id="ProtNLM"/>
    </source>
</evidence>
<evidence type="ECO:0000256" key="1">
    <source>
        <dbReference type="SAM" id="SignalP"/>
    </source>
</evidence>
<comment type="caution">
    <text evidence="2">The sequence shown here is derived from an EMBL/GenBank/DDBJ whole genome shotgun (WGS) entry which is preliminary data.</text>
</comment>
<gene>
    <name evidence="2" type="ORF">ACFO0A_02775</name>
</gene>
<dbReference type="Gene3D" id="2.60.120.260">
    <property type="entry name" value="Galactose-binding domain-like"/>
    <property type="match status" value="1"/>
</dbReference>
<dbReference type="EMBL" id="JBHSDR010000003">
    <property type="protein sequence ID" value="MFC4293979.1"/>
    <property type="molecule type" value="Genomic_DNA"/>
</dbReference>
<organism evidence="2 3">
    <name type="scientific">Novosphingobium tardum</name>
    <dbReference type="NCBI Taxonomy" id="1538021"/>
    <lineage>
        <taxon>Bacteria</taxon>
        <taxon>Pseudomonadati</taxon>
        <taxon>Pseudomonadota</taxon>
        <taxon>Alphaproteobacteria</taxon>
        <taxon>Sphingomonadales</taxon>
        <taxon>Sphingomonadaceae</taxon>
        <taxon>Novosphingobium</taxon>
    </lineage>
</organism>
<feature type="chain" id="PRO_5047539380" description="CBM-cenC domain-containing protein" evidence="1">
    <location>
        <begin position="32"/>
        <end position="413"/>
    </location>
</feature>
<accession>A0ABV8RL43</accession>
<keyword evidence="1" id="KW-0732">Signal</keyword>
<keyword evidence="3" id="KW-1185">Reference proteome</keyword>
<name>A0ABV8RL43_9SPHN</name>
<protein>
    <recommendedName>
        <fullName evidence="4">CBM-cenC domain-containing protein</fullName>
    </recommendedName>
</protein>
<evidence type="ECO:0000313" key="3">
    <source>
        <dbReference type="Proteomes" id="UP001595828"/>
    </source>
</evidence>
<evidence type="ECO:0000313" key="2">
    <source>
        <dbReference type="EMBL" id="MFC4293979.1"/>
    </source>
</evidence>
<feature type="signal peptide" evidence="1">
    <location>
        <begin position="1"/>
        <end position="31"/>
    </location>
</feature>